<evidence type="ECO:0000256" key="10">
    <source>
        <dbReference type="ARBA" id="ARBA00023136"/>
    </source>
</evidence>
<accession>A0AA45QRI5</accession>
<dbReference type="PANTHER" id="PTHR31462">
    <property type="entry name" value="ENDOSOMAL/LYSOSOMAL POTASSIUM CHANNEL TMEM175"/>
    <property type="match status" value="1"/>
</dbReference>
<evidence type="ECO:0000256" key="2">
    <source>
        <dbReference type="ARBA" id="ARBA00006920"/>
    </source>
</evidence>
<evidence type="ECO:0000313" key="14">
    <source>
        <dbReference type="EMBL" id="QSE77008.1"/>
    </source>
</evidence>
<dbReference type="RefSeq" id="WP_205872146.1">
    <property type="nucleotide sequence ID" value="NZ_CP070872.1"/>
</dbReference>
<keyword evidence="7" id="KW-0630">Potassium</keyword>
<evidence type="ECO:0000256" key="8">
    <source>
        <dbReference type="ARBA" id="ARBA00022989"/>
    </source>
</evidence>
<feature type="transmembrane region" description="Helical" evidence="13">
    <location>
        <begin position="74"/>
        <end position="94"/>
    </location>
</feature>
<sequence length="183" mass="21284">MSKERFLAFTDAIIAIIATIMVLEFETPKESGVTSLYQLAIPVFVYALSFFMIMTVWYNHHQLYKDISIVTPRVYMINAIWLFIMSFFPFTTGWVGKNSGKLVPELLYLIVMLIWPIIFHIMERELKKENEGVQRNELTHTLSSKRLFTVILIPFFIVWFWPPIGLVSVSIIAIVAIVSFIKK</sequence>
<reference evidence="14 15" key="1">
    <citation type="submission" date="2021-02" db="EMBL/GenBank/DDBJ databases">
        <title>Complete genome sequence of Lactococcus lactis strain K_LL004.</title>
        <authorList>
            <person name="Kim H.B."/>
        </authorList>
    </citation>
    <scope>NUCLEOTIDE SEQUENCE [LARGE SCALE GENOMIC DNA]</scope>
    <source>
        <strain evidence="14 15">K_LL004</strain>
    </source>
</reference>
<dbReference type="EMBL" id="CP070872">
    <property type="protein sequence ID" value="QSE77008.1"/>
    <property type="molecule type" value="Genomic_DNA"/>
</dbReference>
<comment type="catalytic activity">
    <reaction evidence="12">
        <text>K(+)(in) = K(+)(out)</text>
        <dbReference type="Rhea" id="RHEA:29463"/>
        <dbReference type="ChEBI" id="CHEBI:29103"/>
    </reaction>
</comment>
<keyword evidence="10 13" id="KW-0472">Membrane</keyword>
<keyword evidence="11" id="KW-0407">Ion channel</keyword>
<evidence type="ECO:0000256" key="6">
    <source>
        <dbReference type="ARBA" id="ARBA00022826"/>
    </source>
</evidence>
<keyword evidence="3" id="KW-0813">Transport</keyword>
<evidence type="ECO:0000256" key="12">
    <source>
        <dbReference type="ARBA" id="ARBA00034430"/>
    </source>
</evidence>
<evidence type="ECO:0000256" key="9">
    <source>
        <dbReference type="ARBA" id="ARBA00023065"/>
    </source>
</evidence>
<dbReference type="InterPro" id="IPR036259">
    <property type="entry name" value="MFS_trans_sf"/>
</dbReference>
<evidence type="ECO:0000256" key="7">
    <source>
        <dbReference type="ARBA" id="ARBA00022958"/>
    </source>
</evidence>
<dbReference type="KEGG" id="lti:JW886_01725"/>
<comment type="similarity">
    <text evidence="2">Belongs to the TMEM175 family.</text>
</comment>
<dbReference type="Proteomes" id="UP000663608">
    <property type="component" value="Chromosome"/>
</dbReference>
<feature type="transmembrane region" description="Helical" evidence="13">
    <location>
        <begin position="106"/>
        <end position="122"/>
    </location>
</feature>
<dbReference type="PANTHER" id="PTHR31462:SF5">
    <property type="entry name" value="ENDOSOMAL_LYSOSOMAL PROTON CHANNEL TMEM175"/>
    <property type="match status" value="1"/>
</dbReference>
<evidence type="ECO:0000256" key="4">
    <source>
        <dbReference type="ARBA" id="ARBA00022538"/>
    </source>
</evidence>
<proteinExistence type="inferred from homology"/>
<keyword evidence="5 13" id="KW-0812">Transmembrane</keyword>
<name>A0AA45QRI5_9LACT</name>
<evidence type="ECO:0000256" key="13">
    <source>
        <dbReference type="SAM" id="Phobius"/>
    </source>
</evidence>
<keyword evidence="15" id="KW-1185">Reference proteome</keyword>
<keyword evidence="8 13" id="KW-1133">Transmembrane helix</keyword>
<feature type="transmembrane region" description="Helical" evidence="13">
    <location>
        <begin position="148"/>
        <end position="181"/>
    </location>
</feature>
<evidence type="ECO:0000256" key="5">
    <source>
        <dbReference type="ARBA" id="ARBA00022692"/>
    </source>
</evidence>
<dbReference type="InterPro" id="IPR010617">
    <property type="entry name" value="TMEM175-like"/>
</dbReference>
<dbReference type="GO" id="GO:0015252">
    <property type="term" value="F:proton channel activity"/>
    <property type="evidence" value="ECO:0007669"/>
    <property type="project" value="InterPro"/>
</dbReference>
<gene>
    <name evidence="14" type="ORF">JW886_01725</name>
</gene>
<keyword evidence="6" id="KW-0631">Potassium channel</keyword>
<dbReference type="AlphaFoldDB" id="A0AA45QRI5"/>
<feature type="transmembrane region" description="Helical" evidence="13">
    <location>
        <begin position="37"/>
        <end position="58"/>
    </location>
</feature>
<evidence type="ECO:0000256" key="3">
    <source>
        <dbReference type="ARBA" id="ARBA00022448"/>
    </source>
</evidence>
<comment type="subcellular location">
    <subcellularLocation>
        <location evidence="1">Membrane</location>
        <topology evidence="1">Multi-pass membrane protein</topology>
    </subcellularLocation>
</comment>
<evidence type="ECO:0000256" key="11">
    <source>
        <dbReference type="ARBA" id="ARBA00023303"/>
    </source>
</evidence>
<evidence type="ECO:0000313" key="15">
    <source>
        <dbReference type="Proteomes" id="UP000663608"/>
    </source>
</evidence>
<evidence type="ECO:0000256" key="1">
    <source>
        <dbReference type="ARBA" id="ARBA00004141"/>
    </source>
</evidence>
<organism evidence="14 15">
    <name type="scientific">Lactococcus taiwanensis</name>
    <dbReference type="NCBI Taxonomy" id="1151742"/>
    <lineage>
        <taxon>Bacteria</taxon>
        <taxon>Bacillati</taxon>
        <taxon>Bacillota</taxon>
        <taxon>Bacilli</taxon>
        <taxon>Lactobacillales</taxon>
        <taxon>Streptococcaceae</taxon>
        <taxon>Lactococcus</taxon>
    </lineage>
</organism>
<dbReference type="Pfam" id="PF06736">
    <property type="entry name" value="TMEM175"/>
    <property type="match status" value="1"/>
</dbReference>
<dbReference type="GO" id="GO:0005267">
    <property type="term" value="F:potassium channel activity"/>
    <property type="evidence" value="ECO:0007669"/>
    <property type="project" value="UniProtKB-KW"/>
</dbReference>
<keyword evidence="9" id="KW-0406">Ion transport</keyword>
<dbReference type="GO" id="GO:0016020">
    <property type="term" value="C:membrane"/>
    <property type="evidence" value="ECO:0007669"/>
    <property type="project" value="UniProtKB-SubCell"/>
</dbReference>
<keyword evidence="4" id="KW-0633">Potassium transport</keyword>
<feature type="transmembrane region" description="Helical" evidence="13">
    <location>
        <begin position="6"/>
        <end position="25"/>
    </location>
</feature>
<dbReference type="SUPFAM" id="SSF103473">
    <property type="entry name" value="MFS general substrate transporter"/>
    <property type="match status" value="1"/>
</dbReference>
<protein>
    <submittedName>
        <fullName evidence="14">DUF1211 domain-containing protein</fullName>
    </submittedName>
</protein>